<comment type="caution">
    <text evidence="3">The sequence shown here is derived from an EMBL/GenBank/DDBJ whole genome shotgun (WGS) entry which is preliminary data.</text>
</comment>
<dbReference type="Gene3D" id="4.10.220.110">
    <property type="match status" value="1"/>
</dbReference>
<dbReference type="SUPFAM" id="SSF69279">
    <property type="entry name" value="Phage tail proteins"/>
    <property type="match status" value="1"/>
</dbReference>
<sequence>MRPIQTAVTLSGGTFPAKLLRAELTEKVFHHQTLRLFLSHSYKSEQEAYVPDFTSFVGQSIAVELEDLSLSGDDVGGAQLFFEGTVSRATLGYEPGGLRLEVEAQSGTADLDKVPRTRIFQETTLQELVNQILADHEGSSLASSDVELAALGEKKISFAAQWGETDWQFLLRLCRKFGLFMVARNRSLILHNADPFQGIPDLGAPIKLVLGQNLNELRLGVGATNRAVQASSYQHFGEEGLDPGKGEQIENVRVWLGPSEEPRPTSALAQRGSRGARTGVTGSVVETDDHFSQQEFDAIAKRWGRLGIARMVDGTGTTDALGLGVGSLLRISPAGEVTFEALEGDRFVVTATDHVIDNGVYTVHFCLGAEAAPPLLDPGAVDAEPDMRLLSAAVTSAHDDSNIGRVWAKLNPFSDSAITEEIPVRCLTEASGDGHGTLNLPEIGDEVVLSLDPRAFAAPILLGAAYNGMNKALIANLPNHAEVDSDKLSENNLKYYLTKSGTCILHDTTGDNPRLLISTPSVSVQLSETDGVVIHTRGSGGECQIIGDMEGALTLKAKNITIKAEETINLESGSTTAVTAGSDMTLESEGNVAASATGDLKVKAGMNYEMEAGMKAKEKAATAYEIQGGMDMKLQAALIKINC</sequence>
<keyword evidence="4" id="KW-1185">Reference proteome</keyword>
<gene>
    <name evidence="3" type="ORF">ACFL6M_05055</name>
</gene>
<evidence type="ECO:0000256" key="1">
    <source>
        <dbReference type="SAM" id="MobiDB-lite"/>
    </source>
</evidence>
<dbReference type="Gene3D" id="3.55.50.10">
    <property type="entry name" value="Baseplate protein-like domains"/>
    <property type="match status" value="1"/>
</dbReference>
<dbReference type="Pfam" id="PF05954">
    <property type="entry name" value="Phage_GPD"/>
    <property type="match status" value="1"/>
</dbReference>
<name>A0ABV6YKU7_UNCEI</name>
<reference evidence="3 4" key="1">
    <citation type="submission" date="2024-09" db="EMBL/GenBank/DDBJ databases">
        <authorList>
            <person name="D'Angelo T."/>
        </authorList>
    </citation>
    <scope>NUCLEOTIDE SEQUENCE [LARGE SCALE GENOMIC DNA]</scope>
    <source>
        <strain evidence="3">SAG AM-320-E07</strain>
    </source>
</reference>
<dbReference type="EMBL" id="JBHPKH010000054">
    <property type="protein sequence ID" value="MFC1572950.1"/>
    <property type="molecule type" value="Genomic_DNA"/>
</dbReference>
<feature type="region of interest" description="Disordered" evidence="1">
    <location>
        <begin position="259"/>
        <end position="279"/>
    </location>
</feature>
<accession>A0ABV6YKU7</accession>
<dbReference type="Pfam" id="PF04717">
    <property type="entry name" value="Phage_base_V"/>
    <property type="match status" value="1"/>
</dbReference>
<dbReference type="InterPro" id="IPR006531">
    <property type="entry name" value="Gp5/Vgr_OB"/>
</dbReference>
<protein>
    <submittedName>
        <fullName evidence="3">Contractile injection system protein, VgrG/Pvc8 family</fullName>
    </submittedName>
</protein>
<feature type="domain" description="Gp5/Type VI secretion system Vgr protein OB-fold" evidence="2">
    <location>
        <begin position="392"/>
        <end position="466"/>
    </location>
</feature>
<dbReference type="Proteomes" id="UP001593833">
    <property type="component" value="Unassembled WGS sequence"/>
</dbReference>
<dbReference type="InterPro" id="IPR037026">
    <property type="entry name" value="Vgr_OB-fold_dom_sf"/>
</dbReference>
<dbReference type="Gene3D" id="2.30.110.50">
    <property type="match status" value="1"/>
</dbReference>
<proteinExistence type="predicted"/>
<evidence type="ECO:0000259" key="2">
    <source>
        <dbReference type="Pfam" id="PF04717"/>
    </source>
</evidence>
<dbReference type="SUPFAM" id="SSF69255">
    <property type="entry name" value="gp5 N-terminal domain-like"/>
    <property type="match status" value="1"/>
</dbReference>
<organism evidence="3 4">
    <name type="scientific">Eiseniibacteriota bacterium</name>
    <dbReference type="NCBI Taxonomy" id="2212470"/>
    <lineage>
        <taxon>Bacteria</taxon>
        <taxon>Candidatus Eiseniibacteriota</taxon>
    </lineage>
</organism>
<dbReference type="Gene3D" id="2.40.50.230">
    <property type="entry name" value="Gp5 N-terminal domain"/>
    <property type="match status" value="1"/>
</dbReference>
<evidence type="ECO:0000313" key="4">
    <source>
        <dbReference type="Proteomes" id="UP001593833"/>
    </source>
</evidence>
<evidence type="ECO:0000313" key="3">
    <source>
        <dbReference type="EMBL" id="MFC1572950.1"/>
    </source>
</evidence>